<dbReference type="InterPro" id="IPR016032">
    <property type="entry name" value="Sig_transdc_resp-reg_C-effctor"/>
</dbReference>
<dbReference type="PANTHER" id="PTHR16305">
    <property type="entry name" value="TESTICULAR SOLUBLE ADENYLYL CYCLASE"/>
    <property type="match status" value="1"/>
</dbReference>
<dbReference type="SUPFAM" id="SSF46894">
    <property type="entry name" value="C-terminal effector domain of the bipartite response regulators"/>
    <property type="match status" value="1"/>
</dbReference>
<dbReference type="InterPro" id="IPR000792">
    <property type="entry name" value="Tscrpt_reg_LuxR_C"/>
</dbReference>
<dbReference type="InterPro" id="IPR041664">
    <property type="entry name" value="AAA_16"/>
</dbReference>
<evidence type="ECO:0000313" key="4">
    <source>
        <dbReference type="EMBL" id="MDT0349193.1"/>
    </source>
</evidence>
<dbReference type="InterPro" id="IPR027417">
    <property type="entry name" value="P-loop_NTPase"/>
</dbReference>
<dbReference type="Pfam" id="PF13191">
    <property type="entry name" value="AAA_16"/>
    <property type="match status" value="1"/>
</dbReference>
<gene>
    <name evidence="4" type="ORF">RM445_06610</name>
</gene>
<dbReference type="SMART" id="SM00421">
    <property type="entry name" value="HTH_LUXR"/>
    <property type="match status" value="1"/>
</dbReference>
<dbReference type="Gene3D" id="1.25.40.10">
    <property type="entry name" value="Tetratricopeptide repeat domain"/>
    <property type="match status" value="1"/>
</dbReference>
<dbReference type="Gene3D" id="1.10.10.10">
    <property type="entry name" value="Winged helix-like DNA-binding domain superfamily/Winged helix DNA-binding domain"/>
    <property type="match status" value="1"/>
</dbReference>
<dbReference type="CDD" id="cd06170">
    <property type="entry name" value="LuxR_C_like"/>
    <property type="match status" value="1"/>
</dbReference>
<organism evidence="4 5">
    <name type="scientific">Pseudonocardia charpentierae</name>
    <dbReference type="NCBI Taxonomy" id="3075545"/>
    <lineage>
        <taxon>Bacteria</taxon>
        <taxon>Bacillati</taxon>
        <taxon>Actinomycetota</taxon>
        <taxon>Actinomycetes</taxon>
        <taxon>Pseudonocardiales</taxon>
        <taxon>Pseudonocardiaceae</taxon>
        <taxon>Pseudonocardia</taxon>
    </lineage>
</organism>
<dbReference type="Proteomes" id="UP001183202">
    <property type="component" value="Unassembled WGS sequence"/>
</dbReference>
<keyword evidence="2" id="KW-0067">ATP-binding</keyword>
<dbReference type="Gene3D" id="3.40.50.300">
    <property type="entry name" value="P-loop containing nucleotide triphosphate hydrolases"/>
    <property type="match status" value="1"/>
</dbReference>
<dbReference type="InterPro" id="IPR011990">
    <property type="entry name" value="TPR-like_helical_dom_sf"/>
</dbReference>
<evidence type="ECO:0000256" key="1">
    <source>
        <dbReference type="ARBA" id="ARBA00022741"/>
    </source>
</evidence>
<keyword evidence="5" id="KW-1185">Reference proteome</keyword>
<keyword evidence="1" id="KW-0547">Nucleotide-binding</keyword>
<dbReference type="PRINTS" id="PR00038">
    <property type="entry name" value="HTHLUXR"/>
</dbReference>
<evidence type="ECO:0000259" key="3">
    <source>
        <dbReference type="PROSITE" id="PS50043"/>
    </source>
</evidence>
<reference evidence="5" key="1">
    <citation type="submission" date="2023-07" db="EMBL/GenBank/DDBJ databases">
        <title>30 novel species of actinomycetes from the DSMZ collection.</title>
        <authorList>
            <person name="Nouioui I."/>
        </authorList>
    </citation>
    <scope>NUCLEOTIDE SEQUENCE [LARGE SCALE GENOMIC DNA]</scope>
    <source>
        <strain evidence="5">DSM 45834</strain>
    </source>
</reference>
<name>A0ABU2N812_9PSEU</name>
<protein>
    <submittedName>
        <fullName evidence="4">AAA family ATPase</fullName>
    </submittedName>
</protein>
<accession>A0ABU2N812</accession>
<dbReference type="SUPFAM" id="SSF52540">
    <property type="entry name" value="P-loop containing nucleoside triphosphate hydrolases"/>
    <property type="match status" value="1"/>
</dbReference>
<evidence type="ECO:0000256" key="2">
    <source>
        <dbReference type="ARBA" id="ARBA00022840"/>
    </source>
</evidence>
<dbReference type="SUPFAM" id="SSF48452">
    <property type="entry name" value="TPR-like"/>
    <property type="match status" value="1"/>
</dbReference>
<dbReference type="PROSITE" id="PS50043">
    <property type="entry name" value="HTH_LUXR_2"/>
    <property type="match status" value="1"/>
</dbReference>
<comment type="caution">
    <text evidence="4">The sequence shown here is derived from an EMBL/GenBank/DDBJ whole genome shotgun (WGS) entry which is preliminary data.</text>
</comment>
<dbReference type="RefSeq" id="WP_311555174.1">
    <property type="nucleotide sequence ID" value="NZ_JAVREJ010000003.1"/>
</dbReference>
<feature type="domain" description="HTH luxR-type" evidence="3">
    <location>
        <begin position="843"/>
        <end position="908"/>
    </location>
</feature>
<sequence length="914" mass="95447">MPRKDTFVGRADELAVMGAELDRVRSGQPRVLWLSGPAGIGKTSLVRRLLGDRSDVCVLWGCGEESETGIPFGVLDQLVADVPDRLRGPLLGRGPTADADPLAVGAELLTVLGGLPDSGPVVIVVDDAQWVDDATARALVFVGRRLRRDQVLVVVAARDDTPPESAWWERGLTQDHLLHRVRLGGLAAEDIVELSGAVGGPALTPEAGRRLHDHTGGHPLHTTALLDELPAEALADTSRILPAPRSFAALVLVRVAKLSRAAQDMVVAAAVLGTRSALSDVVALARTPDPLTALDESVRAGLLDEVLTGTAHHVAFPHELVRAAVYADLPPARRHALHRAAAALLGGSAGMDHRVAAAIGPDPALAAELTALGRAEVRSRRWRQAADRFTAAADLSGDPEDRAARLVLAVGAMLAGGELARALRVEPDLRAGPATPGLGHALGQLEALTGRFDMARETLATALHTADGDPGGRAVATAHLALVSLIEGDAGPAAALTTQAMTPEPPPEVAALARFVQILGLAVQGRHGDADEELARRRAGADPAAAEEARALSGILALWADDAGRAAATLGSVGRDGAPPMSVQGRIMVLGHLGDAQYRLGDWDAAAANGALAVSLVRDAGVLLGAGVANALAAHVAAGRGAWDVAEERVATAAMAAELLPWWGARAHAATAQAVLAQARGDHAAMHDALQAYTDPAVHDPVDRIGVLPWRALRVEALLGLGRIDEADGALAELEERVAGRPPSWSAVEAARLRCEITELHAAPTVVRRAYERAMILAEDVPAELGRARLEIAFGRFLLAAGERRPAVDLLRTARARLDRLGARPFLDRCDELLKAAGLHPPTAGGALDLTPQELAVARLVAEGRTNQEAGAALFVTGRTVAFHLSNIYAKLGVSSRRELAAQLHRTGRSAGRS</sequence>
<dbReference type="PANTHER" id="PTHR16305:SF35">
    <property type="entry name" value="TRANSCRIPTIONAL ACTIVATOR DOMAIN"/>
    <property type="match status" value="1"/>
</dbReference>
<evidence type="ECO:0000313" key="5">
    <source>
        <dbReference type="Proteomes" id="UP001183202"/>
    </source>
</evidence>
<dbReference type="Pfam" id="PF00196">
    <property type="entry name" value="GerE"/>
    <property type="match status" value="1"/>
</dbReference>
<dbReference type="InterPro" id="IPR036388">
    <property type="entry name" value="WH-like_DNA-bd_sf"/>
</dbReference>
<dbReference type="EMBL" id="JAVREJ010000003">
    <property type="protein sequence ID" value="MDT0349193.1"/>
    <property type="molecule type" value="Genomic_DNA"/>
</dbReference>
<proteinExistence type="predicted"/>